<keyword evidence="6" id="KW-0812">Transmembrane</keyword>
<reference evidence="9" key="2">
    <citation type="journal article" date="2021" name="PeerJ">
        <title>Extensive microbial diversity within the chicken gut microbiome revealed by metagenomics and culture.</title>
        <authorList>
            <person name="Gilroy R."/>
            <person name="Ravi A."/>
            <person name="Getino M."/>
            <person name="Pursley I."/>
            <person name="Horton D.L."/>
            <person name="Alikhan N.F."/>
            <person name="Baker D."/>
            <person name="Gharbi K."/>
            <person name="Hall N."/>
            <person name="Watson M."/>
            <person name="Adriaenssens E.M."/>
            <person name="Foster-Nyarko E."/>
            <person name="Jarju S."/>
            <person name="Secka A."/>
            <person name="Antonio M."/>
            <person name="Oren A."/>
            <person name="Chaudhuri R.R."/>
            <person name="La Ragione R."/>
            <person name="Hildebrand F."/>
            <person name="Pallen M.J."/>
        </authorList>
    </citation>
    <scope>NUCLEOTIDE SEQUENCE</scope>
    <source>
        <strain evidence="9">CHK123-3438</strain>
    </source>
</reference>
<dbReference type="Proteomes" id="UP000886860">
    <property type="component" value="Unassembled WGS sequence"/>
</dbReference>
<evidence type="ECO:0000256" key="2">
    <source>
        <dbReference type="ARBA" id="ARBA00022525"/>
    </source>
</evidence>
<evidence type="ECO:0000256" key="7">
    <source>
        <dbReference type="SAM" id="SignalP"/>
    </source>
</evidence>
<evidence type="ECO:0000256" key="3">
    <source>
        <dbReference type="ARBA" id="ARBA00022729"/>
    </source>
</evidence>
<keyword evidence="6" id="KW-0472">Membrane</keyword>
<protein>
    <recommendedName>
        <fullName evidence="8">Gram-positive cocci surface proteins LPxTG domain-containing protein</fullName>
    </recommendedName>
</protein>
<keyword evidence="1" id="KW-0134">Cell wall</keyword>
<evidence type="ECO:0000313" key="9">
    <source>
        <dbReference type="EMBL" id="HIT41445.1"/>
    </source>
</evidence>
<organism evidence="9 10">
    <name type="scientific">Candidatus Caccovicinus merdipullorum</name>
    <dbReference type="NCBI Taxonomy" id="2840724"/>
    <lineage>
        <taxon>Bacteria</taxon>
        <taxon>Bacillati</taxon>
        <taxon>Bacillota</taxon>
        <taxon>Clostridia</taxon>
        <taxon>Eubacteriales</taxon>
        <taxon>Candidatus Caccovicinus</taxon>
    </lineage>
</organism>
<evidence type="ECO:0000256" key="1">
    <source>
        <dbReference type="ARBA" id="ARBA00022512"/>
    </source>
</evidence>
<reference evidence="9" key="1">
    <citation type="submission" date="2020-10" db="EMBL/GenBank/DDBJ databases">
        <authorList>
            <person name="Gilroy R."/>
        </authorList>
    </citation>
    <scope>NUCLEOTIDE SEQUENCE</scope>
    <source>
        <strain evidence="9">CHK123-3438</strain>
    </source>
</reference>
<dbReference type="PROSITE" id="PS50847">
    <property type="entry name" value="GRAM_POS_ANCHORING"/>
    <property type="match status" value="1"/>
</dbReference>
<evidence type="ECO:0000313" key="10">
    <source>
        <dbReference type="Proteomes" id="UP000886860"/>
    </source>
</evidence>
<keyword evidence="6" id="KW-1133">Transmembrane helix</keyword>
<proteinExistence type="predicted"/>
<evidence type="ECO:0000256" key="5">
    <source>
        <dbReference type="SAM" id="MobiDB-lite"/>
    </source>
</evidence>
<sequence length="554" mass="60821">MKKGRMMMFCLAVLAVVSTGATLAAWSQAVQTGNEYMVPRYRTSLEENFRQPDDWQPGITTQKQVWVSNNLKDEDGELESGVPAIAKVEIHQSWIRRENVYAVDASGSEIPVPPLEGEPLPLTFTPEAGTQQYAAILHFNPENVMVLQSGKAEEEGLRLGLPYADSVADARGKWLIADENPSETGNYILYYIGVIDSGEDSPVFLESVTMNPLLENTVLSKDSYYVETKEGWKLVTESAVNARYGYDGCRYTMDIKATTVQATKAAVEHTFTGGFHEEIIYYLANEIADPAVYDASDLEKKLTIVRNRGTNSLEYIPYRNEEGKEEGNWFMSFTDMVPGGIYKDSLKIENATSNQRLQVYMRILPRQQEAIKDELLEKITMKVSIGDTVIYQGKVTGKAYDTGTNLRELVPLCYLQPGASQTVQVELMLDPGITCDPVTGACIYADQLTKIDWEFLVQAQNDNTPGGGGPGDPGGGSPRNPGGGSPGGNPPTVITETDVPLTTMIPDEEVPLAILLPKTGDNSYVTILAVISAGSFLLLILLGAAQRKNRKQKK</sequence>
<dbReference type="AlphaFoldDB" id="A0A9D1GI72"/>
<feature type="chain" id="PRO_5038887461" description="Gram-positive cocci surface proteins LPxTG domain-containing protein" evidence="7">
    <location>
        <begin position="25"/>
        <end position="554"/>
    </location>
</feature>
<keyword evidence="2" id="KW-0964">Secreted</keyword>
<evidence type="ECO:0000256" key="4">
    <source>
        <dbReference type="ARBA" id="ARBA00023088"/>
    </source>
</evidence>
<evidence type="ECO:0000256" key="6">
    <source>
        <dbReference type="SAM" id="Phobius"/>
    </source>
</evidence>
<feature type="signal peptide" evidence="7">
    <location>
        <begin position="1"/>
        <end position="24"/>
    </location>
</feature>
<evidence type="ECO:0000259" key="8">
    <source>
        <dbReference type="PROSITE" id="PS50847"/>
    </source>
</evidence>
<accession>A0A9D1GI72</accession>
<dbReference type="InterPro" id="IPR024008">
    <property type="entry name" value="BsaA"/>
</dbReference>
<name>A0A9D1GI72_9FIRM</name>
<keyword evidence="3 7" id="KW-0732">Signal</keyword>
<comment type="caution">
    <text evidence="9">The sequence shown here is derived from an EMBL/GenBank/DDBJ whole genome shotgun (WGS) entry which is preliminary data.</text>
</comment>
<feature type="domain" description="Gram-positive cocci surface proteins LPxTG" evidence="8">
    <location>
        <begin position="516"/>
        <end position="554"/>
    </location>
</feature>
<feature type="compositionally biased region" description="Gly residues" evidence="5">
    <location>
        <begin position="465"/>
        <end position="487"/>
    </location>
</feature>
<feature type="transmembrane region" description="Helical" evidence="6">
    <location>
        <begin position="524"/>
        <end position="545"/>
    </location>
</feature>
<dbReference type="NCBIfam" id="TIGR04090">
    <property type="entry name" value="exp_by_SipW_IV"/>
    <property type="match status" value="1"/>
</dbReference>
<dbReference type="EMBL" id="DVKS01000081">
    <property type="protein sequence ID" value="HIT41445.1"/>
    <property type="molecule type" value="Genomic_DNA"/>
</dbReference>
<gene>
    <name evidence="9" type="ORF">IAB60_04955</name>
</gene>
<feature type="region of interest" description="Disordered" evidence="5">
    <location>
        <begin position="460"/>
        <end position="496"/>
    </location>
</feature>
<dbReference type="InterPro" id="IPR019931">
    <property type="entry name" value="LPXTG_anchor"/>
</dbReference>
<keyword evidence="4" id="KW-0572">Peptidoglycan-anchor</keyword>